<dbReference type="PRINTS" id="PR00990">
    <property type="entry name" value="RIBOKINASE"/>
</dbReference>
<keyword evidence="15" id="KW-1185">Reference proteome</keyword>
<keyword evidence="10 12" id="KW-0630">Potassium</keyword>
<evidence type="ECO:0000313" key="15">
    <source>
        <dbReference type="Proteomes" id="UP000263486"/>
    </source>
</evidence>
<evidence type="ECO:0000259" key="13">
    <source>
        <dbReference type="Pfam" id="PF00294"/>
    </source>
</evidence>
<dbReference type="InterPro" id="IPR011877">
    <property type="entry name" value="Ribokinase"/>
</dbReference>
<comment type="caution">
    <text evidence="14">The sequence shown here is derived from an EMBL/GenBank/DDBJ whole genome shotgun (WGS) entry which is preliminary data.</text>
</comment>
<dbReference type="Pfam" id="PF00294">
    <property type="entry name" value="PfkB"/>
    <property type="match status" value="1"/>
</dbReference>
<dbReference type="EMBL" id="QUAJ01000014">
    <property type="protein sequence ID" value="REI40929.1"/>
    <property type="molecule type" value="Genomic_DNA"/>
</dbReference>
<feature type="binding site" evidence="12">
    <location>
        <position position="183"/>
    </location>
    <ligand>
        <name>ATP</name>
        <dbReference type="ChEBI" id="CHEBI:30616"/>
    </ligand>
</feature>
<comment type="subunit">
    <text evidence="12">Homodimer.</text>
</comment>
<feature type="binding site" evidence="12">
    <location>
        <position position="284"/>
    </location>
    <ligand>
        <name>K(+)</name>
        <dbReference type="ChEBI" id="CHEBI:29103"/>
    </ligand>
</feature>
<evidence type="ECO:0000256" key="6">
    <source>
        <dbReference type="ARBA" id="ARBA00022741"/>
    </source>
</evidence>
<comment type="caution">
    <text evidence="12">Lacks conserved residue(s) required for the propagation of feature annotation.</text>
</comment>
<feature type="binding site" evidence="12">
    <location>
        <begin position="39"/>
        <end position="43"/>
    </location>
    <ligand>
        <name>substrate</name>
    </ligand>
</feature>
<comment type="function">
    <text evidence="12">Catalyzes the phosphorylation of ribose at O-5 in a reaction requiring ATP and magnesium. The resulting D-ribose-5-phosphate can then be used either for sythesis of nucleotides, histidine, and tryptophan, or as a component of the pentose phosphate pathway.</text>
</comment>
<feature type="binding site" evidence="12">
    <location>
        <position position="245"/>
    </location>
    <ligand>
        <name>K(+)</name>
        <dbReference type="ChEBI" id="CHEBI:29103"/>
    </ligand>
</feature>
<dbReference type="InterPro" id="IPR002139">
    <property type="entry name" value="Ribo/fructo_kinase"/>
</dbReference>
<dbReference type="PROSITE" id="PS00583">
    <property type="entry name" value="PFKB_KINASES_1"/>
    <property type="match status" value="1"/>
</dbReference>
<protein>
    <recommendedName>
        <fullName evidence="3 12">Ribokinase</fullName>
        <shortName evidence="12">RK</shortName>
        <ecNumber evidence="2 12">2.7.1.15</ecNumber>
    </recommendedName>
</protein>
<gene>
    <name evidence="12 14" type="primary">rbsK</name>
    <name evidence="14" type="ORF">DYH56_08855</name>
</gene>
<dbReference type="PANTHER" id="PTHR10584">
    <property type="entry name" value="SUGAR KINASE"/>
    <property type="match status" value="1"/>
</dbReference>
<dbReference type="GO" id="GO:0004747">
    <property type="term" value="F:ribokinase activity"/>
    <property type="evidence" value="ECO:0007669"/>
    <property type="project" value="UniProtKB-EC"/>
</dbReference>
<dbReference type="PROSITE" id="PS00584">
    <property type="entry name" value="PFKB_KINASES_2"/>
    <property type="match status" value="1"/>
</dbReference>
<evidence type="ECO:0000256" key="11">
    <source>
        <dbReference type="ARBA" id="ARBA00023277"/>
    </source>
</evidence>
<feature type="binding site" evidence="12">
    <location>
        <position position="286"/>
    </location>
    <ligand>
        <name>K(+)</name>
        <dbReference type="ChEBI" id="CHEBI:29103"/>
    </ligand>
</feature>
<dbReference type="HAMAP" id="MF_01987">
    <property type="entry name" value="Ribokinase"/>
    <property type="match status" value="1"/>
</dbReference>
<comment type="activity regulation">
    <text evidence="12">Activated by a monovalent cation that binds near, but not in, the active site. The most likely occupant of the site in vivo is potassium. Ion binding induces a conformational change that may alter substrate affinity.</text>
</comment>
<feature type="binding site" evidence="12">
    <location>
        <position position="281"/>
    </location>
    <ligand>
        <name>K(+)</name>
        <dbReference type="ChEBI" id="CHEBI:29103"/>
    </ligand>
</feature>
<comment type="catalytic activity">
    <reaction evidence="12">
        <text>D-ribose + ATP = D-ribose 5-phosphate + ADP + H(+)</text>
        <dbReference type="Rhea" id="RHEA:13697"/>
        <dbReference type="ChEBI" id="CHEBI:15378"/>
        <dbReference type="ChEBI" id="CHEBI:30616"/>
        <dbReference type="ChEBI" id="CHEBI:47013"/>
        <dbReference type="ChEBI" id="CHEBI:78346"/>
        <dbReference type="ChEBI" id="CHEBI:456216"/>
        <dbReference type="EC" id="2.7.1.15"/>
    </reaction>
</comment>
<evidence type="ECO:0000256" key="9">
    <source>
        <dbReference type="ARBA" id="ARBA00022842"/>
    </source>
</evidence>
<dbReference type="CDD" id="cd01174">
    <property type="entry name" value="ribokinase"/>
    <property type="match status" value="1"/>
</dbReference>
<evidence type="ECO:0000256" key="10">
    <source>
        <dbReference type="ARBA" id="ARBA00022958"/>
    </source>
</evidence>
<name>A0ABX9KGA8_9FUSO</name>
<reference evidence="14 15" key="1">
    <citation type="submission" date="2018-08" db="EMBL/GenBank/DDBJ databases">
        <title>Draft genome sequence of Psychrilyobacter sp. strain SD5 isolated from Black Sea water.</title>
        <authorList>
            <person name="Yadav S."/>
            <person name="Villanueva L."/>
            <person name="Damste J.S.S."/>
        </authorList>
    </citation>
    <scope>NUCLEOTIDE SEQUENCE [LARGE SCALE GENOMIC DNA]</scope>
    <source>
        <strain evidence="14 15">SD5</strain>
    </source>
</reference>
<feature type="binding site" evidence="12">
    <location>
        <begin position="219"/>
        <end position="224"/>
    </location>
    <ligand>
        <name>ATP</name>
        <dbReference type="ChEBI" id="CHEBI:30616"/>
    </ligand>
</feature>
<keyword evidence="6 12" id="KW-0547">Nucleotide-binding</keyword>
<dbReference type="PIRSF" id="PIRSF000535">
    <property type="entry name" value="1PFK/6PFK/LacC"/>
    <property type="match status" value="1"/>
</dbReference>
<comment type="subcellular location">
    <subcellularLocation>
        <location evidence="12">Cytoplasm</location>
    </subcellularLocation>
</comment>
<feature type="binding site" evidence="12">
    <location>
        <position position="251"/>
    </location>
    <ligand>
        <name>substrate</name>
    </ligand>
</feature>
<dbReference type="InterPro" id="IPR002173">
    <property type="entry name" value="Carboh/pur_kinase_PfkB_CS"/>
</dbReference>
<keyword evidence="7 12" id="KW-0418">Kinase</keyword>
<evidence type="ECO:0000256" key="1">
    <source>
        <dbReference type="ARBA" id="ARBA00005380"/>
    </source>
</evidence>
<feature type="binding site" evidence="12">
    <location>
        <position position="247"/>
    </location>
    <ligand>
        <name>K(+)</name>
        <dbReference type="ChEBI" id="CHEBI:29103"/>
    </ligand>
</feature>
<comment type="similarity">
    <text evidence="1">Belongs to the carbohydrate kinase pfkB family.</text>
</comment>
<sequence length="302" mass="32452">MKKILVIGSLNMDLVTMSERHPKLGETIIGKSFFQIPGGKGGNQAVAIAKLGGDVTMFGCVGKDSHGDILIEGLKKNNVNTGCIKKGERNTGIASIVVDENADNTIIVVPGANFEISTDDIDKNIDLIKNADIVLLQLEIPIDVVEYILKKSKEYNKITILNPAPAEKLSMDIIKNVDYLVPNETELELLSGMPADSQEEVLVAAKKLMDMGVKNLIVTMGKNGSVFVGKDKVVKVGIHKVKAVDPTAAGDSFIGGVIRMLAEGKKIEEAMEFGARVGAITVTKEGAQSSLPTWDEVVNYKF</sequence>
<evidence type="ECO:0000256" key="12">
    <source>
        <dbReference type="HAMAP-Rule" id="MF_01987"/>
    </source>
</evidence>
<evidence type="ECO:0000256" key="8">
    <source>
        <dbReference type="ARBA" id="ARBA00022840"/>
    </source>
</evidence>
<evidence type="ECO:0000313" key="14">
    <source>
        <dbReference type="EMBL" id="REI40929.1"/>
    </source>
</evidence>
<feature type="binding site" evidence="12">
    <location>
        <begin position="11"/>
        <end position="13"/>
    </location>
    <ligand>
        <name>substrate</name>
    </ligand>
</feature>
<comment type="pathway">
    <text evidence="12">Carbohydrate metabolism; D-ribose degradation; D-ribose 5-phosphate from beta-D-ribopyranose: step 2/2.</text>
</comment>
<feature type="active site" description="Proton acceptor" evidence="12">
    <location>
        <position position="251"/>
    </location>
</feature>
<feature type="binding site" evidence="12">
    <location>
        <position position="139"/>
    </location>
    <ligand>
        <name>substrate</name>
    </ligand>
</feature>
<evidence type="ECO:0000256" key="4">
    <source>
        <dbReference type="ARBA" id="ARBA00022679"/>
    </source>
</evidence>
<feature type="binding site" evidence="12">
    <location>
        <begin position="250"/>
        <end position="251"/>
    </location>
    <ligand>
        <name>ATP</name>
        <dbReference type="ChEBI" id="CHEBI:30616"/>
    </ligand>
</feature>
<dbReference type="PANTHER" id="PTHR10584:SF166">
    <property type="entry name" value="RIBOKINASE"/>
    <property type="match status" value="1"/>
</dbReference>
<dbReference type="InterPro" id="IPR017583">
    <property type="entry name" value="Tagatose/fructose_Pkinase"/>
</dbReference>
<proteinExistence type="inferred from homology"/>
<keyword evidence="11 12" id="KW-0119">Carbohydrate metabolism</keyword>
<evidence type="ECO:0000256" key="2">
    <source>
        <dbReference type="ARBA" id="ARBA00012035"/>
    </source>
</evidence>
<feature type="binding site" evidence="12">
    <location>
        <position position="290"/>
    </location>
    <ligand>
        <name>K(+)</name>
        <dbReference type="ChEBI" id="CHEBI:29103"/>
    </ligand>
</feature>
<dbReference type="EC" id="2.7.1.15" evidence="2 12"/>
<dbReference type="SUPFAM" id="SSF53613">
    <property type="entry name" value="Ribokinase-like"/>
    <property type="match status" value="1"/>
</dbReference>
<keyword evidence="9 12" id="KW-0460">Magnesium</keyword>
<dbReference type="Gene3D" id="3.40.1190.20">
    <property type="match status" value="1"/>
</dbReference>
<feature type="domain" description="Carbohydrate kinase PfkB" evidence="13">
    <location>
        <begin position="1"/>
        <end position="293"/>
    </location>
</feature>
<comment type="cofactor">
    <cofactor evidence="12">
        <name>Mg(2+)</name>
        <dbReference type="ChEBI" id="CHEBI:18420"/>
    </cofactor>
    <text evidence="12">Requires a divalent cation, most likely magnesium in vivo, as an electrophilic catalyst to aid phosphoryl group transfer. It is the chelate of the metal and the nucleotide that is the actual substrate.</text>
</comment>
<dbReference type="InterPro" id="IPR011611">
    <property type="entry name" value="PfkB_dom"/>
</dbReference>
<dbReference type="RefSeq" id="WP_114642487.1">
    <property type="nucleotide sequence ID" value="NZ_JAACIO010000010.1"/>
</dbReference>
<dbReference type="NCBIfam" id="TIGR02152">
    <property type="entry name" value="D_ribokin_bact"/>
    <property type="match status" value="1"/>
</dbReference>
<keyword evidence="4 12" id="KW-0808">Transferase</keyword>
<comment type="similarity">
    <text evidence="12">Belongs to the carbohydrate kinase PfkB family. Ribokinase subfamily.</text>
</comment>
<evidence type="ECO:0000256" key="3">
    <source>
        <dbReference type="ARBA" id="ARBA00016943"/>
    </source>
</evidence>
<keyword evidence="8 12" id="KW-0067">ATP-binding</keyword>
<evidence type="ECO:0000256" key="7">
    <source>
        <dbReference type="ARBA" id="ARBA00022777"/>
    </source>
</evidence>
<dbReference type="InterPro" id="IPR029056">
    <property type="entry name" value="Ribokinase-like"/>
</dbReference>
<evidence type="ECO:0000256" key="5">
    <source>
        <dbReference type="ARBA" id="ARBA00022723"/>
    </source>
</evidence>
<accession>A0ABX9KGA8</accession>
<keyword evidence="5 12" id="KW-0479">Metal-binding</keyword>
<organism evidence="14 15">
    <name type="scientific">Psychrilyobacter piezotolerans</name>
    <dbReference type="NCBI Taxonomy" id="2293438"/>
    <lineage>
        <taxon>Bacteria</taxon>
        <taxon>Fusobacteriati</taxon>
        <taxon>Fusobacteriota</taxon>
        <taxon>Fusobacteriia</taxon>
        <taxon>Fusobacteriales</taxon>
        <taxon>Fusobacteriaceae</taxon>
        <taxon>Psychrilyobacter</taxon>
    </lineage>
</organism>
<keyword evidence="12" id="KW-0963">Cytoplasm</keyword>
<dbReference type="Proteomes" id="UP000263486">
    <property type="component" value="Unassembled WGS sequence"/>
</dbReference>